<accession>A0ACB9DWB6</accession>
<gene>
    <name evidence="1" type="ORF">L2E82_21307</name>
</gene>
<reference evidence="1 2" key="2">
    <citation type="journal article" date="2022" name="Mol. Ecol. Resour.">
        <title>The genomes of chicory, endive, great burdock and yacon provide insights into Asteraceae paleo-polyploidization history and plant inulin production.</title>
        <authorList>
            <person name="Fan W."/>
            <person name="Wang S."/>
            <person name="Wang H."/>
            <person name="Wang A."/>
            <person name="Jiang F."/>
            <person name="Liu H."/>
            <person name="Zhao H."/>
            <person name="Xu D."/>
            <person name="Zhang Y."/>
        </authorList>
    </citation>
    <scope>NUCLEOTIDE SEQUENCE [LARGE SCALE GENOMIC DNA]</scope>
    <source>
        <strain evidence="2">cv. Punajuju</strain>
        <tissue evidence="1">Leaves</tissue>
    </source>
</reference>
<evidence type="ECO:0000313" key="1">
    <source>
        <dbReference type="EMBL" id="KAI3750618.1"/>
    </source>
</evidence>
<keyword evidence="2" id="KW-1185">Reference proteome</keyword>
<evidence type="ECO:0000313" key="2">
    <source>
        <dbReference type="Proteomes" id="UP001055811"/>
    </source>
</evidence>
<sequence length="82" mass="8815">MELCLAAVEYPTGGMVKSVNLQSILETFSGKDDLDSAVWPVAIHGHYADAGDSAARLSGALNVPMLFTDHSIGRDKLEQLLR</sequence>
<reference evidence="2" key="1">
    <citation type="journal article" date="2022" name="Mol. Ecol. Resour.">
        <title>The genomes of chicory, endive, great burdock and yacon provide insights into Asteraceae palaeo-polyploidization history and plant inulin production.</title>
        <authorList>
            <person name="Fan W."/>
            <person name="Wang S."/>
            <person name="Wang H."/>
            <person name="Wang A."/>
            <person name="Jiang F."/>
            <person name="Liu H."/>
            <person name="Zhao H."/>
            <person name="Xu D."/>
            <person name="Zhang Y."/>
        </authorList>
    </citation>
    <scope>NUCLEOTIDE SEQUENCE [LARGE SCALE GENOMIC DNA]</scope>
    <source>
        <strain evidence="2">cv. Punajuju</strain>
    </source>
</reference>
<organism evidence="1 2">
    <name type="scientific">Cichorium intybus</name>
    <name type="common">Chicory</name>
    <dbReference type="NCBI Taxonomy" id="13427"/>
    <lineage>
        <taxon>Eukaryota</taxon>
        <taxon>Viridiplantae</taxon>
        <taxon>Streptophyta</taxon>
        <taxon>Embryophyta</taxon>
        <taxon>Tracheophyta</taxon>
        <taxon>Spermatophyta</taxon>
        <taxon>Magnoliopsida</taxon>
        <taxon>eudicotyledons</taxon>
        <taxon>Gunneridae</taxon>
        <taxon>Pentapetalae</taxon>
        <taxon>asterids</taxon>
        <taxon>campanulids</taxon>
        <taxon>Asterales</taxon>
        <taxon>Asteraceae</taxon>
        <taxon>Cichorioideae</taxon>
        <taxon>Cichorieae</taxon>
        <taxon>Cichoriinae</taxon>
        <taxon>Cichorium</taxon>
    </lineage>
</organism>
<dbReference type="Proteomes" id="UP001055811">
    <property type="component" value="Linkage Group LG04"/>
</dbReference>
<protein>
    <submittedName>
        <fullName evidence="1">Uncharacterized protein</fullName>
    </submittedName>
</protein>
<dbReference type="EMBL" id="CM042012">
    <property type="protein sequence ID" value="KAI3750618.1"/>
    <property type="molecule type" value="Genomic_DNA"/>
</dbReference>
<name>A0ACB9DWB6_CICIN</name>
<proteinExistence type="predicted"/>
<comment type="caution">
    <text evidence="1">The sequence shown here is derived from an EMBL/GenBank/DDBJ whole genome shotgun (WGS) entry which is preliminary data.</text>
</comment>